<name>A0A7S1M3L5_NEODS</name>
<proteinExistence type="inferred from homology"/>
<gene>
    <name evidence="4" type="ORF">NDES1114_LOCUS17386</name>
</gene>
<feature type="compositionally biased region" description="Low complexity" evidence="3">
    <location>
        <begin position="138"/>
        <end position="154"/>
    </location>
</feature>
<dbReference type="PANTHER" id="PTHR13073">
    <property type="entry name" value="BLOC-1 COMPLEX SUBUNIT 1"/>
    <property type="match status" value="1"/>
</dbReference>
<reference evidence="4" key="1">
    <citation type="submission" date="2021-01" db="EMBL/GenBank/DDBJ databases">
        <authorList>
            <person name="Corre E."/>
            <person name="Pelletier E."/>
            <person name="Niang G."/>
            <person name="Scheremetjew M."/>
            <person name="Finn R."/>
            <person name="Kale V."/>
            <person name="Holt S."/>
            <person name="Cochrane G."/>
            <person name="Meng A."/>
            <person name="Brown T."/>
            <person name="Cohen L."/>
        </authorList>
    </citation>
    <scope>NUCLEOTIDE SEQUENCE</scope>
    <source>
        <strain evidence="4">CCAP 1951/1</strain>
    </source>
</reference>
<dbReference type="Pfam" id="PF06320">
    <property type="entry name" value="GCN5L1"/>
    <property type="match status" value="1"/>
</dbReference>
<dbReference type="AlphaFoldDB" id="A0A7S1M3L5"/>
<dbReference type="GO" id="GO:0031083">
    <property type="term" value="C:BLOC-1 complex"/>
    <property type="evidence" value="ECO:0007669"/>
    <property type="project" value="InterPro"/>
</dbReference>
<organism evidence="4">
    <name type="scientific">Neobodo designis</name>
    <name type="common">Flagellated protozoan</name>
    <name type="synonym">Bodo designis</name>
    <dbReference type="NCBI Taxonomy" id="312471"/>
    <lineage>
        <taxon>Eukaryota</taxon>
        <taxon>Discoba</taxon>
        <taxon>Euglenozoa</taxon>
        <taxon>Kinetoplastea</taxon>
        <taxon>Metakinetoplastina</taxon>
        <taxon>Neobodonida</taxon>
        <taxon>Neobodo</taxon>
    </lineage>
</organism>
<dbReference type="EMBL" id="HBGF01026307">
    <property type="protein sequence ID" value="CAD9121092.1"/>
    <property type="molecule type" value="Transcribed_RNA"/>
</dbReference>
<evidence type="ECO:0000313" key="4">
    <source>
        <dbReference type="EMBL" id="CAD9121092.1"/>
    </source>
</evidence>
<dbReference type="GO" id="GO:0016197">
    <property type="term" value="P:endosomal transport"/>
    <property type="evidence" value="ECO:0007669"/>
    <property type="project" value="TreeGrafter"/>
</dbReference>
<evidence type="ECO:0000256" key="3">
    <source>
        <dbReference type="SAM" id="MobiDB-lite"/>
    </source>
</evidence>
<dbReference type="InterPro" id="IPR009395">
    <property type="entry name" value="BLOC1S1"/>
</dbReference>
<evidence type="ECO:0000256" key="2">
    <source>
        <dbReference type="ARBA" id="ARBA00019577"/>
    </source>
</evidence>
<protein>
    <recommendedName>
        <fullName evidence="2">Biogenesis of lysosome-related organelles complex 1 subunit 1</fullName>
    </recommendedName>
</protein>
<sequence length="154" mass="16502">MASSSAPPSTPPTYAELEKAHHERNVRLKAASEAQFKATCQAATSAASAVAGETNRRSHELHQGAKRVEGELKELNHQTEQMHKRVQEWAAMLGKFNGALKELGDVANWATMIDRDVEDTVRVLDAVAVAKRRAAGLSTTSTGGTPTSTGAPKR</sequence>
<comment type="similarity">
    <text evidence="1">Belongs to the BLOC1S1 family.</text>
</comment>
<dbReference type="PANTHER" id="PTHR13073:SF0">
    <property type="entry name" value="BIOGENESIS OF LYSOSOME-RELATED ORGANELLES COMPLEX 1 SUBUNIT 1"/>
    <property type="match status" value="1"/>
</dbReference>
<evidence type="ECO:0000256" key="1">
    <source>
        <dbReference type="ARBA" id="ARBA00007133"/>
    </source>
</evidence>
<accession>A0A7S1M3L5</accession>
<feature type="region of interest" description="Disordered" evidence="3">
    <location>
        <begin position="133"/>
        <end position="154"/>
    </location>
</feature>